<keyword evidence="1" id="KW-0175">Coiled coil</keyword>
<evidence type="ECO:0000313" key="3">
    <source>
        <dbReference type="EMBL" id="QHI34752.1"/>
    </source>
</evidence>
<evidence type="ECO:0008006" key="5">
    <source>
        <dbReference type="Google" id="ProtNLM"/>
    </source>
</evidence>
<dbReference type="KEGG" id="kan:IMCC3317_00960"/>
<evidence type="ECO:0000256" key="2">
    <source>
        <dbReference type="SAM" id="Phobius"/>
    </source>
</evidence>
<feature type="transmembrane region" description="Helical" evidence="2">
    <location>
        <begin position="57"/>
        <end position="74"/>
    </location>
</feature>
<dbReference type="EMBL" id="CP019288">
    <property type="protein sequence ID" value="QHI34752.1"/>
    <property type="molecule type" value="Genomic_DNA"/>
</dbReference>
<gene>
    <name evidence="3" type="ORF">IMCC3317_00960</name>
</gene>
<accession>A0A7L4ZCZ0</accession>
<keyword evidence="2" id="KW-1133">Transmembrane helix</keyword>
<organism evidence="3 4">
    <name type="scientific">Kordia antarctica</name>
    <dbReference type="NCBI Taxonomy" id="1218801"/>
    <lineage>
        <taxon>Bacteria</taxon>
        <taxon>Pseudomonadati</taxon>
        <taxon>Bacteroidota</taxon>
        <taxon>Flavobacteriia</taxon>
        <taxon>Flavobacteriales</taxon>
        <taxon>Flavobacteriaceae</taxon>
        <taxon>Kordia</taxon>
    </lineage>
</organism>
<keyword evidence="2" id="KW-0472">Membrane</keyword>
<keyword evidence="2" id="KW-0812">Transmembrane</keyword>
<reference evidence="3 4" key="1">
    <citation type="journal article" date="2013" name="Int. J. Syst. Evol. Microbiol.">
        <title>Kordia antarctica sp. nov., isolated from Antarctic seawater.</title>
        <authorList>
            <person name="Baek K."/>
            <person name="Choi A."/>
            <person name="Kang I."/>
            <person name="Lee K."/>
            <person name="Cho J.C."/>
        </authorList>
    </citation>
    <scope>NUCLEOTIDE SEQUENCE [LARGE SCALE GENOMIC DNA]</scope>
    <source>
        <strain evidence="3 4">IMCC3317</strain>
    </source>
</reference>
<dbReference type="Proteomes" id="UP000464657">
    <property type="component" value="Chromosome"/>
</dbReference>
<keyword evidence="4" id="KW-1185">Reference proteome</keyword>
<feature type="transmembrane region" description="Helical" evidence="2">
    <location>
        <begin position="26"/>
        <end position="45"/>
    </location>
</feature>
<evidence type="ECO:0000256" key="1">
    <source>
        <dbReference type="SAM" id="Coils"/>
    </source>
</evidence>
<proteinExistence type="predicted"/>
<sequence length="112" mass="12489">MRILCIILGSIAAVLGFLLSFFLDNFAYIPVVLGFAFGIAALIISKRNGLRESVPKLIIALSFLAAAITTMNLFRENKVAEDVKQTTEEKKQQEKEDIKEIENELEDLEGVE</sequence>
<dbReference type="RefSeq" id="WP_160127542.1">
    <property type="nucleotide sequence ID" value="NZ_CP019288.1"/>
</dbReference>
<feature type="coiled-coil region" evidence="1">
    <location>
        <begin position="76"/>
        <end position="111"/>
    </location>
</feature>
<protein>
    <recommendedName>
        <fullName evidence="5">FUSC family protein</fullName>
    </recommendedName>
</protein>
<dbReference type="AlphaFoldDB" id="A0A7L4ZCZ0"/>
<dbReference type="OrthoDB" id="1453285at2"/>
<evidence type="ECO:0000313" key="4">
    <source>
        <dbReference type="Proteomes" id="UP000464657"/>
    </source>
</evidence>
<name>A0A7L4ZCZ0_9FLAO</name>